<reference evidence="5" key="2">
    <citation type="submission" date="2018-02" db="EMBL/GenBank/DDBJ databases">
        <authorList>
            <person name="Li H.Q."/>
            <person name="Lu S.F."/>
        </authorList>
    </citation>
    <scope>NUCLEOTIDE SEQUENCE</scope>
</reference>
<dbReference type="PANTHER" id="PTHR47926:SF501">
    <property type="entry name" value="DYW DOMAIN-CONTAINING PROTEIN"/>
    <property type="match status" value="1"/>
</dbReference>
<evidence type="ECO:0000256" key="3">
    <source>
        <dbReference type="PROSITE-ProRule" id="PRU00708"/>
    </source>
</evidence>
<feature type="domain" description="DYW" evidence="4">
    <location>
        <begin position="494"/>
        <end position="586"/>
    </location>
</feature>
<dbReference type="GO" id="GO:0003723">
    <property type="term" value="F:RNA binding"/>
    <property type="evidence" value="ECO:0007669"/>
    <property type="project" value="InterPro"/>
</dbReference>
<dbReference type="Pfam" id="PF14432">
    <property type="entry name" value="DYW_deaminase"/>
    <property type="match status" value="1"/>
</dbReference>
<dbReference type="EMBL" id="MH004587">
    <property type="protein sequence ID" value="AYM00587.1"/>
    <property type="molecule type" value="mRNA"/>
</dbReference>
<dbReference type="Pfam" id="PF13041">
    <property type="entry name" value="PPR_2"/>
    <property type="match status" value="2"/>
</dbReference>
<organism evidence="5">
    <name type="scientific">Salvia miltiorrhiza</name>
    <name type="common">Chinese sage</name>
    <dbReference type="NCBI Taxonomy" id="226208"/>
    <lineage>
        <taxon>Eukaryota</taxon>
        <taxon>Viridiplantae</taxon>
        <taxon>Streptophyta</taxon>
        <taxon>Embryophyta</taxon>
        <taxon>Tracheophyta</taxon>
        <taxon>Spermatophyta</taxon>
        <taxon>Magnoliopsida</taxon>
        <taxon>eudicotyledons</taxon>
        <taxon>Gunneridae</taxon>
        <taxon>Pentapetalae</taxon>
        <taxon>asterids</taxon>
        <taxon>lamiids</taxon>
        <taxon>Lamiales</taxon>
        <taxon>Lamiaceae</taxon>
        <taxon>Nepetoideae</taxon>
        <taxon>Mentheae</taxon>
        <taxon>Salviinae</taxon>
        <taxon>Salvia</taxon>
        <taxon>Salvia incertae sedis</taxon>
    </lineage>
</organism>
<reference evidence="5" key="1">
    <citation type="journal article" date="2018" name="Molecules">
        <title>The Pentatricopeptide Repeat Gene Family in Salvia miltiorrhiza: Genome-Wide Characterization and Expression Analysis.</title>
        <authorList>
            <person name="Li H."/>
            <person name="Li C."/>
            <person name="Deng Y."/>
            <person name="Jiang X."/>
            <person name="Lu S."/>
        </authorList>
    </citation>
    <scope>NUCLEOTIDE SEQUENCE</scope>
</reference>
<evidence type="ECO:0000256" key="2">
    <source>
        <dbReference type="ARBA" id="ARBA00022737"/>
    </source>
</evidence>
<dbReference type="GO" id="GO:0008270">
    <property type="term" value="F:zinc ion binding"/>
    <property type="evidence" value="ECO:0007669"/>
    <property type="project" value="InterPro"/>
</dbReference>
<dbReference type="Pfam" id="PF01535">
    <property type="entry name" value="PPR"/>
    <property type="match status" value="2"/>
</dbReference>
<dbReference type="InterPro" id="IPR011990">
    <property type="entry name" value="TPR-like_helical_dom_sf"/>
</dbReference>
<accession>A0A678WC44</accession>
<dbReference type="Pfam" id="PF20431">
    <property type="entry name" value="E_motif"/>
    <property type="match status" value="1"/>
</dbReference>
<feature type="repeat" description="PPR" evidence="3">
    <location>
        <begin position="279"/>
        <end position="313"/>
    </location>
</feature>
<name>A0A678WC44_SALMI</name>
<protein>
    <submittedName>
        <fullName evidence="5">Pentatricopeptide repeat protein</fullName>
    </submittedName>
</protein>
<evidence type="ECO:0000256" key="1">
    <source>
        <dbReference type="ARBA" id="ARBA00006643"/>
    </source>
</evidence>
<feature type="repeat" description="PPR" evidence="3">
    <location>
        <begin position="176"/>
        <end position="210"/>
    </location>
</feature>
<dbReference type="AlphaFoldDB" id="A0A678WC44"/>
<dbReference type="Gene3D" id="1.25.40.10">
    <property type="entry name" value="Tetratricopeptide repeat domain"/>
    <property type="match status" value="2"/>
</dbReference>
<dbReference type="FunFam" id="1.25.40.10:FF:000427">
    <property type="entry name" value="Pentatricopeptide repeat-containing protein chloroplastic"/>
    <property type="match status" value="1"/>
</dbReference>
<dbReference type="InterPro" id="IPR046848">
    <property type="entry name" value="E_motif"/>
</dbReference>
<dbReference type="InterPro" id="IPR002885">
    <property type="entry name" value="PPR_rpt"/>
</dbReference>
<dbReference type="NCBIfam" id="TIGR00756">
    <property type="entry name" value="PPR"/>
    <property type="match status" value="3"/>
</dbReference>
<proteinExistence type="evidence at transcript level"/>
<evidence type="ECO:0000259" key="4">
    <source>
        <dbReference type="Pfam" id="PF14432"/>
    </source>
</evidence>
<dbReference type="PROSITE" id="PS51375">
    <property type="entry name" value="PPR"/>
    <property type="match status" value="2"/>
</dbReference>
<dbReference type="PANTHER" id="PTHR47926">
    <property type="entry name" value="PENTATRICOPEPTIDE REPEAT-CONTAINING PROTEIN"/>
    <property type="match status" value="1"/>
</dbReference>
<dbReference type="FunFam" id="1.25.40.10:FF:000242">
    <property type="entry name" value="Pentatricopeptide repeat-containing protein"/>
    <property type="match status" value="1"/>
</dbReference>
<evidence type="ECO:0000313" key="5">
    <source>
        <dbReference type="EMBL" id="AYM00587.1"/>
    </source>
</evidence>
<comment type="similarity">
    <text evidence="1">Belongs to the PPR family. PCMP-H subfamily.</text>
</comment>
<dbReference type="InterPro" id="IPR046960">
    <property type="entry name" value="PPR_At4g14850-like_plant"/>
</dbReference>
<dbReference type="InterPro" id="IPR032867">
    <property type="entry name" value="DYW_dom"/>
</dbReference>
<dbReference type="GO" id="GO:0009451">
    <property type="term" value="P:RNA modification"/>
    <property type="evidence" value="ECO:0007669"/>
    <property type="project" value="InterPro"/>
</dbReference>
<sequence>MYKREVEQSCLRLLHLCNSFSKLTQIHARILKVGLQNNPLLLTKFTSISSRLNAIHHACSFIFSPQSQPHNYDAFLFNTVIAAFAESPHFKRNSIFHYNKMLINSVQPNNYTYPFLFKACAGIRDLNLGESVHGSVLKLGFHSETHVLNAMLHMYCCCEDRIRYAEKVFDEMPHRSSVAWNTMMGGYVRRGSSAAAMRLFRSMQIAGARPDEITMVTVLSACADVGALELGRWVESYVEREGLEMGEKLCNALIDMFAKCGDVDSALRLFHGMPPRKRTIVSWTCVISAMALHGRGVEAVQLFEEMRRAGVVPDSVAFLCLLTACSHSGLVEEGRRYFDSMARDYSISPRIEHYGCMVDLLSRAGLTECAIEFINAMPMAPNPAVWRALVSSSHARAHLLLGERVAADLIRAEPTQEANYVMLASVYAKLSDWEKKTRVREAMREKGIKKIPGSTMIELGDGIYEFVAGDKSHKEKAKIYEMVEEMERKMRALGYVSTTNEVLLDIEEEDKEGALNRHSEKLAIAFALLKTRPRSMIRMVKNLRVCGDCHSATKLISLIYEREIVVRDRNRFHHFKDGVCSCKDFW</sequence>
<keyword evidence="2" id="KW-0677">Repeat</keyword>